<evidence type="ECO:0000256" key="4">
    <source>
        <dbReference type="SAM" id="MobiDB-lite"/>
    </source>
</evidence>
<dbReference type="PANTHER" id="PTHR10814:SF21">
    <property type="entry name" value="PROTEIN GROUCHO"/>
    <property type="match status" value="1"/>
</dbReference>
<sequence>MIDDSLEIRRRREAKCYLGDLPGSVSALLIATEIAKRLNAICAQVIPFLSQEHQQQVAAAVERAKQVTMQELNAIIGQQMQAQHAATHGAAPHVPLGPPGVSTASALLGLLPGAHLPPGLKPELPNSGAAPAANSAASSASADKGEKRKK</sequence>
<comment type="similarity">
    <text evidence="2">Belongs to the WD repeat Groucho/TLE family.</text>
</comment>
<feature type="region of interest" description="Disordered" evidence="4">
    <location>
        <begin position="117"/>
        <end position="150"/>
    </location>
</feature>
<name>A0A7I8W688_9ANNE</name>
<keyword evidence="3" id="KW-0539">Nucleus</keyword>
<feature type="compositionally biased region" description="Low complexity" evidence="4">
    <location>
        <begin position="125"/>
        <end position="142"/>
    </location>
</feature>
<gene>
    <name evidence="6" type="ORF">DGYR_LOCUS11657</name>
</gene>
<evidence type="ECO:0000256" key="1">
    <source>
        <dbReference type="ARBA" id="ARBA00004123"/>
    </source>
</evidence>
<dbReference type="Proteomes" id="UP000549394">
    <property type="component" value="Unassembled WGS sequence"/>
</dbReference>
<comment type="caution">
    <text evidence="6">The sequence shown here is derived from an EMBL/GenBank/DDBJ whole genome shotgun (WGS) entry which is preliminary data.</text>
</comment>
<reference evidence="6 7" key="1">
    <citation type="submission" date="2020-08" db="EMBL/GenBank/DDBJ databases">
        <authorList>
            <person name="Hejnol A."/>
        </authorList>
    </citation>
    <scope>NUCLEOTIDE SEQUENCE [LARGE SCALE GENOMIC DNA]</scope>
</reference>
<evidence type="ECO:0000313" key="7">
    <source>
        <dbReference type="Proteomes" id="UP000549394"/>
    </source>
</evidence>
<keyword evidence="7" id="KW-1185">Reference proteome</keyword>
<protein>
    <submittedName>
        <fullName evidence="6">DgyrCDS12362</fullName>
    </submittedName>
</protein>
<feature type="domain" description="Groucho/TLE N-terminal Q-rich" evidence="5">
    <location>
        <begin position="31"/>
        <end position="84"/>
    </location>
</feature>
<comment type="subcellular location">
    <subcellularLocation>
        <location evidence="1">Nucleus</location>
    </subcellularLocation>
</comment>
<organism evidence="6 7">
    <name type="scientific">Dimorphilus gyrociliatus</name>
    <dbReference type="NCBI Taxonomy" id="2664684"/>
    <lineage>
        <taxon>Eukaryota</taxon>
        <taxon>Metazoa</taxon>
        <taxon>Spiralia</taxon>
        <taxon>Lophotrochozoa</taxon>
        <taxon>Annelida</taxon>
        <taxon>Polychaeta</taxon>
        <taxon>Polychaeta incertae sedis</taxon>
        <taxon>Dinophilidae</taxon>
        <taxon>Dimorphilus</taxon>
    </lineage>
</organism>
<dbReference type="GO" id="GO:0005667">
    <property type="term" value="C:transcription regulator complex"/>
    <property type="evidence" value="ECO:0007669"/>
    <property type="project" value="TreeGrafter"/>
</dbReference>
<dbReference type="InterPro" id="IPR009146">
    <property type="entry name" value="Groucho_enhance"/>
</dbReference>
<evidence type="ECO:0000259" key="5">
    <source>
        <dbReference type="Pfam" id="PF03920"/>
    </source>
</evidence>
<evidence type="ECO:0000256" key="3">
    <source>
        <dbReference type="ARBA" id="ARBA00023242"/>
    </source>
</evidence>
<dbReference type="Pfam" id="PF03920">
    <property type="entry name" value="TLE_N"/>
    <property type="match status" value="1"/>
</dbReference>
<dbReference type="EMBL" id="CAJFCJ010000020">
    <property type="protein sequence ID" value="CAD5124058.1"/>
    <property type="molecule type" value="Genomic_DNA"/>
</dbReference>
<evidence type="ECO:0000313" key="6">
    <source>
        <dbReference type="EMBL" id="CAD5124058.1"/>
    </source>
</evidence>
<dbReference type="GO" id="GO:0003714">
    <property type="term" value="F:transcription corepressor activity"/>
    <property type="evidence" value="ECO:0007669"/>
    <property type="project" value="TreeGrafter"/>
</dbReference>
<dbReference type="GO" id="GO:0090090">
    <property type="term" value="P:negative regulation of canonical Wnt signaling pathway"/>
    <property type="evidence" value="ECO:0007669"/>
    <property type="project" value="TreeGrafter"/>
</dbReference>
<dbReference type="GO" id="GO:0005634">
    <property type="term" value="C:nucleus"/>
    <property type="evidence" value="ECO:0007669"/>
    <property type="project" value="UniProtKB-SubCell"/>
</dbReference>
<dbReference type="OrthoDB" id="2624652at2759"/>
<evidence type="ECO:0000256" key="2">
    <source>
        <dbReference type="ARBA" id="ARBA00005969"/>
    </source>
</evidence>
<proteinExistence type="inferred from homology"/>
<dbReference type="PANTHER" id="PTHR10814">
    <property type="entry name" value="TRANSDUCIN-LIKE ENHANCER PROTEIN"/>
    <property type="match status" value="1"/>
</dbReference>
<dbReference type="AlphaFoldDB" id="A0A7I8W688"/>
<accession>A0A7I8W688</accession>
<dbReference type="InterPro" id="IPR005617">
    <property type="entry name" value="Groucho/TLE_N"/>
</dbReference>